<gene>
    <name evidence="2" type="ORF">TPHV1_130008</name>
</gene>
<accession>A0A0B7GVI0</accession>
<dbReference type="GeneID" id="57753917"/>
<sequence length="224" mass="26146">MKCQKCGTLLPSDAKFCDMCGAAQFELLQCENCNAEVNEQWQFCPFCGYDLKHHKNTKELSLLEVHKSKIKEIVSNYLPKIYNECNTFKIFLPSLLLLKGKSGKTDKENRKYYHSFGEIQDNSELFYAIETYIISNIKRRNIYGFIEIFNFNATKPINYRDCQFSCFGLVFTHDVLYIKTDVNNKTVIPYLEISEKLHTGIASEFYHADQLAYCLEEIRSVLRD</sequence>
<protein>
    <recommendedName>
        <fullName evidence="1">DZANK-type domain-containing protein</fullName>
    </recommendedName>
</protein>
<dbReference type="Proteomes" id="UP000042527">
    <property type="component" value="Unassembled WGS sequence"/>
</dbReference>
<evidence type="ECO:0000259" key="1">
    <source>
        <dbReference type="Pfam" id="PF12773"/>
    </source>
</evidence>
<name>A0A0B7GVI0_TREPH</name>
<evidence type="ECO:0000313" key="3">
    <source>
        <dbReference type="Proteomes" id="UP000042527"/>
    </source>
</evidence>
<dbReference type="OrthoDB" id="1178869at2"/>
<dbReference type="AlphaFoldDB" id="A0A0B7GVI0"/>
<proteinExistence type="predicted"/>
<dbReference type="EMBL" id="CDNC01000005">
    <property type="protein sequence ID" value="CEM60970.1"/>
    <property type="molecule type" value="Genomic_DNA"/>
</dbReference>
<dbReference type="InterPro" id="IPR025874">
    <property type="entry name" value="DZR"/>
</dbReference>
<organism evidence="2 3">
    <name type="scientific">Treponema phagedenis</name>
    <dbReference type="NCBI Taxonomy" id="162"/>
    <lineage>
        <taxon>Bacteria</taxon>
        <taxon>Pseudomonadati</taxon>
        <taxon>Spirochaetota</taxon>
        <taxon>Spirochaetia</taxon>
        <taxon>Spirochaetales</taxon>
        <taxon>Treponemataceae</taxon>
        <taxon>Treponema</taxon>
    </lineage>
</organism>
<evidence type="ECO:0000313" key="2">
    <source>
        <dbReference type="EMBL" id="CEM60970.1"/>
    </source>
</evidence>
<feature type="domain" description="DZANK-type" evidence="1">
    <location>
        <begin position="3"/>
        <end position="48"/>
    </location>
</feature>
<dbReference type="RefSeq" id="WP_044634378.1">
    <property type="nucleotide sequence ID" value="NZ_CDNC01000005.1"/>
</dbReference>
<keyword evidence="3" id="KW-1185">Reference proteome</keyword>
<reference evidence="3" key="1">
    <citation type="submission" date="2015-01" db="EMBL/GenBank/DDBJ databases">
        <authorList>
            <person name="Manzoor Shahid"/>
            <person name="Zubair Saima"/>
        </authorList>
    </citation>
    <scope>NUCLEOTIDE SEQUENCE [LARGE SCALE GENOMIC DNA]</scope>
    <source>
        <strain evidence="3">V1</strain>
    </source>
</reference>
<dbReference type="Pfam" id="PF12773">
    <property type="entry name" value="DZR"/>
    <property type="match status" value="1"/>
</dbReference>